<dbReference type="OrthoDB" id="1633110at2"/>
<keyword evidence="12" id="KW-1185">Reference proteome</keyword>
<dbReference type="GO" id="GO:0036424">
    <property type="term" value="F:L-phosphoserine phosphatase activity"/>
    <property type="evidence" value="ECO:0007669"/>
    <property type="project" value="TreeGrafter"/>
</dbReference>
<dbReference type="GO" id="GO:0006564">
    <property type="term" value="P:L-serine biosynthetic process"/>
    <property type="evidence" value="ECO:0007669"/>
    <property type="project" value="UniProtKB-KW"/>
</dbReference>
<keyword evidence="6 11" id="KW-0378">Hydrolase</keyword>
<evidence type="ECO:0000256" key="6">
    <source>
        <dbReference type="ARBA" id="ARBA00022801"/>
    </source>
</evidence>
<dbReference type="InterPro" id="IPR050582">
    <property type="entry name" value="HAD-like_SerB"/>
</dbReference>
<keyword evidence="8" id="KW-0718">Serine biosynthesis</keyword>
<evidence type="ECO:0000256" key="2">
    <source>
        <dbReference type="ARBA" id="ARBA00005135"/>
    </source>
</evidence>
<dbReference type="InterPro" id="IPR023214">
    <property type="entry name" value="HAD_sf"/>
</dbReference>
<dbReference type="GO" id="GO:0005737">
    <property type="term" value="C:cytoplasm"/>
    <property type="evidence" value="ECO:0007669"/>
    <property type="project" value="TreeGrafter"/>
</dbReference>
<comment type="catalytic activity">
    <reaction evidence="10">
        <text>O-phospho-D-serine + H2O = D-serine + phosphate</text>
        <dbReference type="Rhea" id="RHEA:24873"/>
        <dbReference type="ChEBI" id="CHEBI:15377"/>
        <dbReference type="ChEBI" id="CHEBI:35247"/>
        <dbReference type="ChEBI" id="CHEBI:43474"/>
        <dbReference type="ChEBI" id="CHEBI:58680"/>
        <dbReference type="EC" id="3.1.3.3"/>
    </reaction>
</comment>
<dbReference type="AlphaFoldDB" id="A0A1T4MC80"/>
<evidence type="ECO:0000256" key="10">
    <source>
        <dbReference type="ARBA" id="ARBA00048523"/>
    </source>
</evidence>
<dbReference type="RefSeq" id="WP_078693648.1">
    <property type="nucleotide sequence ID" value="NZ_FUWX01000008.1"/>
</dbReference>
<proteinExistence type="predicted"/>
<evidence type="ECO:0000256" key="7">
    <source>
        <dbReference type="ARBA" id="ARBA00022842"/>
    </source>
</evidence>
<accession>A0A1T4MC80</accession>
<dbReference type="PANTHER" id="PTHR43344">
    <property type="entry name" value="PHOSPHOSERINE PHOSPHATASE"/>
    <property type="match status" value="1"/>
</dbReference>
<evidence type="ECO:0000256" key="9">
    <source>
        <dbReference type="ARBA" id="ARBA00048138"/>
    </source>
</evidence>
<dbReference type="EMBL" id="FUWX01000008">
    <property type="protein sequence ID" value="SJZ64481.1"/>
    <property type="molecule type" value="Genomic_DNA"/>
</dbReference>
<dbReference type="EC" id="3.1.3.3" evidence="3"/>
<evidence type="ECO:0000256" key="3">
    <source>
        <dbReference type="ARBA" id="ARBA00012640"/>
    </source>
</evidence>
<evidence type="ECO:0000256" key="4">
    <source>
        <dbReference type="ARBA" id="ARBA00022605"/>
    </source>
</evidence>
<evidence type="ECO:0000313" key="11">
    <source>
        <dbReference type="EMBL" id="SJZ64481.1"/>
    </source>
</evidence>
<reference evidence="11 12" key="1">
    <citation type="submission" date="2017-02" db="EMBL/GenBank/DDBJ databases">
        <authorList>
            <person name="Peterson S.W."/>
        </authorList>
    </citation>
    <scope>NUCLEOTIDE SEQUENCE [LARGE SCALE GENOMIC DNA]</scope>
    <source>
        <strain evidence="11 12">ATCC 700028</strain>
    </source>
</reference>
<keyword evidence="4" id="KW-0028">Amino-acid biosynthesis</keyword>
<comment type="catalytic activity">
    <reaction evidence="9">
        <text>O-phospho-L-serine + H2O = L-serine + phosphate</text>
        <dbReference type="Rhea" id="RHEA:21208"/>
        <dbReference type="ChEBI" id="CHEBI:15377"/>
        <dbReference type="ChEBI" id="CHEBI:33384"/>
        <dbReference type="ChEBI" id="CHEBI:43474"/>
        <dbReference type="ChEBI" id="CHEBI:57524"/>
        <dbReference type="EC" id="3.1.3.3"/>
    </reaction>
</comment>
<dbReference type="STRING" id="180163.SAMN02745174_01149"/>
<dbReference type="SUPFAM" id="SSF56784">
    <property type="entry name" value="HAD-like"/>
    <property type="match status" value="1"/>
</dbReference>
<name>A0A1T4MC80_9FUSO</name>
<evidence type="ECO:0000256" key="8">
    <source>
        <dbReference type="ARBA" id="ARBA00023299"/>
    </source>
</evidence>
<protein>
    <recommendedName>
        <fullName evidence="3">phosphoserine phosphatase</fullName>
        <ecNumber evidence="3">3.1.3.3</ecNumber>
    </recommendedName>
</protein>
<dbReference type="PANTHER" id="PTHR43344:SF2">
    <property type="entry name" value="PHOSPHOSERINE PHOSPHATASE"/>
    <property type="match status" value="1"/>
</dbReference>
<dbReference type="Gene3D" id="3.40.50.1000">
    <property type="entry name" value="HAD superfamily/HAD-like"/>
    <property type="match status" value="1"/>
</dbReference>
<keyword evidence="7" id="KW-0460">Magnesium</keyword>
<comment type="pathway">
    <text evidence="2">Amino-acid biosynthesis; L-serine biosynthesis; L-serine from 3-phospho-D-glycerate: step 3/3.</text>
</comment>
<keyword evidence="5" id="KW-0479">Metal-binding</keyword>
<organism evidence="11 12">
    <name type="scientific">Cetobacterium ceti</name>
    <dbReference type="NCBI Taxonomy" id="180163"/>
    <lineage>
        <taxon>Bacteria</taxon>
        <taxon>Fusobacteriati</taxon>
        <taxon>Fusobacteriota</taxon>
        <taxon>Fusobacteriia</taxon>
        <taxon>Fusobacteriales</taxon>
        <taxon>Fusobacteriaceae</taxon>
        <taxon>Cetobacterium</taxon>
    </lineage>
</organism>
<gene>
    <name evidence="11" type="ORF">SAMN02745174_01149</name>
</gene>
<evidence type="ECO:0000256" key="1">
    <source>
        <dbReference type="ARBA" id="ARBA00001946"/>
    </source>
</evidence>
<dbReference type="GO" id="GO:0000287">
    <property type="term" value="F:magnesium ion binding"/>
    <property type="evidence" value="ECO:0007669"/>
    <property type="project" value="TreeGrafter"/>
</dbReference>
<evidence type="ECO:0000256" key="5">
    <source>
        <dbReference type="ARBA" id="ARBA00022723"/>
    </source>
</evidence>
<comment type="cofactor">
    <cofactor evidence="1">
        <name>Mg(2+)</name>
        <dbReference type="ChEBI" id="CHEBI:18420"/>
    </cofactor>
</comment>
<evidence type="ECO:0000313" key="12">
    <source>
        <dbReference type="Proteomes" id="UP000191153"/>
    </source>
</evidence>
<dbReference type="Proteomes" id="UP000191153">
    <property type="component" value="Unassembled WGS sequence"/>
</dbReference>
<dbReference type="Gene3D" id="1.20.1440.320">
    <property type="match status" value="1"/>
</dbReference>
<dbReference type="InterPro" id="IPR036412">
    <property type="entry name" value="HAD-like_sf"/>
</dbReference>
<sequence length="382" mass="43915">MNQNIKKLFKGIILFQFLVGTLFGKDLLEPGRWKPINKEKLETIIENNKNQGNYVVFDWDYTSIYQDTQENLFRYQIDNLKFKMTPEEFKIAIRKDIPKSDFAKGYENVNGEKINIDKIGADLDKDYGFLYKNYIKNKKMTLEEIKKTEEFKDFRGKLAFLYEAIGGSYSHDIAYPWVLYQFTGMTPDEAKILAKEANDFGIGNKLGKYTLESSDILTGEAGKIIYKYKSGLRTQPETANLFHTFKNNGIDVYVVSASLEDIVEVFATNPSYGYNLSKDNVFGMRLEMKNGKYTSEYKKNYPQTQTKGKVETINKYIKSNHKGKAPILVGGDSSGDYNMLTEYESTQGLLLMKRDGKLDELVKDSRAIIQKRNPQTGLFIPE</sequence>
<dbReference type="Pfam" id="PF12710">
    <property type="entry name" value="HAD"/>
    <property type="match status" value="1"/>
</dbReference>